<evidence type="ECO:0000256" key="4">
    <source>
        <dbReference type="ARBA" id="ARBA00022833"/>
    </source>
</evidence>
<dbReference type="RefSeq" id="WP_148691384.1">
    <property type="nucleotide sequence ID" value="NZ_CP020477.1"/>
</dbReference>
<organism evidence="5 6">
    <name type="scientific">Acidianus manzaensis</name>
    <dbReference type="NCBI Taxonomy" id="282676"/>
    <lineage>
        <taxon>Archaea</taxon>
        <taxon>Thermoproteota</taxon>
        <taxon>Thermoprotei</taxon>
        <taxon>Sulfolobales</taxon>
        <taxon>Sulfolobaceae</taxon>
        <taxon>Acidianus</taxon>
    </lineage>
</organism>
<dbReference type="GO" id="GO:0009231">
    <property type="term" value="P:riboflavin biosynthetic process"/>
    <property type="evidence" value="ECO:0007669"/>
    <property type="project" value="TreeGrafter"/>
</dbReference>
<dbReference type="Proteomes" id="UP000193404">
    <property type="component" value="Chromosome"/>
</dbReference>
<dbReference type="GeneID" id="41590431"/>
<proteinExistence type="predicted"/>
<evidence type="ECO:0000313" key="6">
    <source>
        <dbReference type="Proteomes" id="UP000193404"/>
    </source>
</evidence>
<keyword evidence="2" id="KW-0479">Metal-binding</keyword>
<dbReference type="Pfam" id="PF02633">
    <property type="entry name" value="Creatininase"/>
    <property type="match status" value="1"/>
</dbReference>
<keyword evidence="6" id="KW-1185">Reference proteome</keyword>
<dbReference type="InterPro" id="IPR003785">
    <property type="entry name" value="Creatininase/forma_Hydrolase"/>
</dbReference>
<dbReference type="Gene3D" id="3.40.50.10310">
    <property type="entry name" value="Creatininase"/>
    <property type="match status" value="1"/>
</dbReference>
<dbReference type="STRING" id="282676.B6F84_05885"/>
<dbReference type="PANTHER" id="PTHR35005">
    <property type="entry name" value="3-DEHYDRO-SCYLLO-INOSOSE HYDROLASE"/>
    <property type="match status" value="1"/>
</dbReference>
<dbReference type="AlphaFoldDB" id="A0A1W6JZA7"/>
<evidence type="ECO:0000256" key="1">
    <source>
        <dbReference type="ARBA" id="ARBA00001947"/>
    </source>
</evidence>
<keyword evidence="4" id="KW-0862">Zinc</keyword>
<reference evidence="5 6" key="1">
    <citation type="submission" date="2017-03" db="EMBL/GenBank/DDBJ databases">
        <title>Sulfur activation and transportation mechanism of thermophilic Archaea Acidianus manzaensis YN-25.</title>
        <authorList>
            <person name="Ma Y."/>
            <person name="Yang Y."/>
            <person name="Xia J."/>
        </authorList>
    </citation>
    <scope>NUCLEOTIDE SEQUENCE [LARGE SCALE GENOMIC DNA]</scope>
    <source>
        <strain evidence="5 6">YN-25</strain>
    </source>
</reference>
<dbReference type="PANTHER" id="PTHR35005:SF1">
    <property type="entry name" value="2-AMINO-5-FORMYLAMINO-6-RIBOSYLAMINOPYRIMIDIN-4(3H)-ONE 5'-MONOPHOSPHATE DEFORMYLASE"/>
    <property type="match status" value="1"/>
</dbReference>
<protein>
    <submittedName>
        <fullName evidence="5">Creatininase</fullName>
    </submittedName>
</protein>
<dbReference type="KEGG" id="aman:B6F84_05885"/>
<dbReference type="EMBL" id="CP020477">
    <property type="protein sequence ID" value="ARM75613.1"/>
    <property type="molecule type" value="Genomic_DNA"/>
</dbReference>
<accession>A0A1W6JZA7</accession>
<sequence length="231" mass="26255">MYLLYSTRDEIKGKIGLLPVGSIEQHGPHLPMGTDIIIAEEIAKNVEKEFPNDVVLFPSIYYGCSLEHNGFPYLGVQYISFLNYMLDIIEKSKELFKSIIIINGHGGNESILDIIRRQINFTSSEFKVYIFSMVGRDSNLFEAIDMHAGSLETSRMKYLHPELVKEDKIKEIKNLTVKDGVFKEITTKEANPYGVINIGKLEIDPEKGKISIQKASTELKELVIKILEKEK</sequence>
<dbReference type="GO" id="GO:0016811">
    <property type="term" value="F:hydrolase activity, acting on carbon-nitrogen (but not peptide) bonds, in linear amides"/>
    <property type="evidence" value="ECO:0007669"/>
    <property type="project" value="TreeGrafter"/>
</dbReference>
<keyword evidence="3" id="KW-0378">Hydrolase</keyword>
<evidence type="ECO:0000256" key="3">
    <source>
        <dbReference type="ARBA" id="ARBA00022801"/>
    </source>
</evidence>
<gene>
    <name evidence="5" type="ORF">B6F84_05885</name>
</gene>
<comment type="cofactor">
    <cofactor evidence="1">
        <name>Zn(2+)</name>
        <dbReference type="ChEBI" id="CHEBI:29105"/>
    </cofactor>
</comment>
<dbReference type="SUPFAM" id="SSF102215">
    <property type="entry name" value="Creatininase"/>
    <property type="match status" value="1"/>
</dbReference>
<dbReference type="OrthoDB" id="46121at2157"/>
<dbReference type="InterPro" id="IPR024087">
    <property type="entry name" value="Creatininase-like_sf"/>
</dbReference>
<name>A0A1W6JZA7_9CREN</name>
<dbReference type="GO" id="GO:0046872">
    <property type="term" value="F:metal ion binding"/>
    <property type="evidence" value="ECO:0007669"/>
    <property type="project" value="UniProtKB-KW"/>
</dbReference>
<evidence type="ECO:0000256" key="2">
    <source>
        <dbReference type="ARBA" id="ARBA00022723"/>
    </source>
</evidence>
<evidence type="ECO:0000313" key="5">
    <source>
        <dbReference type="EMBL" id="ARM75613.1"/>
    </source>
</evidence>